<reference evidence="1" key="1">
    <citation type="journal article" date="2021" name="Proc. Natl. Acad. Sci. U.S.A.">
        <title>A Catalog of Tens of Thousands of Viruses from Human Metagenomes Reveals Hidden Associations with Chronic Diseases.</title>
        <authorList>
            <person name="Tisza M.J."/>
            <person name="Buck C.B."/>
        </authorList>
    </citation>
    <scope>NUCLEOTIDE SEQUENCE</scope>
    <source>
        <strain evidence="1">CthSp75</strain>
    </source>
</reference>
<proteinExistence type="predicted"/>
<organism evidence="1">
    <name type="scientific">Siphoviridae sp. cthSp75</name>
    <dbReference type="NCBI Taxonomy" id="2826424"/>
    <lineage>
        <taxon>Viruses</taxon>
        <taxon>Duplodnaviria</taxon>
        <taxon>Heunggongvirae</taxon>
        <taxon>Uroviricota</taxon>
        <taxon>Caudoviricetes</taxon>
    </lineage>
</organism>
<name>A0A8S5NFG2_9CAUD</name>
<dbReference type="EMBL" id="BK015146">
    <property type="protein sequence ID" value="DAD92843.1"/>
    <property type="molecule type" value="Genomic_DNA"/>
</dbReference>
<sequence>MACRWRPTLNKSFSLKISILFRARIKPFYKVIKVRSSRSRIRGTGNYPF</sequence>
<protein>
    <submittedName>
        <fullName evidence="1">Uncharacterized protein</fullName>
    </submittedName>
</protein>
<accession>A0A8S5NFG2</accession>
<evidence type="ECO:0000313" key="1">
    <source>
        <dbReference type="EMBL" id="DAD92843.1"/>
    </source>
</evidence>